<name>A0AA35KWF8_9SAUR</name>
<dbReference type="PROSITE" id="PS50041">
    <property type="entry name" value="C_TYPE_LECTIN_2"/>
    <property type="match status" value="1"/>
</dbReference>
<feature type="domain" description="C-type lectin" evidence="5">
    <location>
        <begin position="157"/>
        <end position="272"/>
    </location>
</feature>
<dbReference type="EMBL" id="OX395134">
    <property type="protein sequence ID" value="CAI5784939.1"/>
    <property type="molecule type" value="Genomic_DNA"/>
</dbReference>
<dbReference type="SMART" id="SM00034">
    <property type="entry name" value="CLECT"/>
    <property type="match status" value="1"/>
</dbReference>
<comment type="subcellular location">
    <subcellularLocation>
        <location evidence="1">Secreted</location>
    </subcellularLocation>
</comment>
<proteinExistence type="predicted"/>
<evidence type="ECO:0000256" key="1">
    <source>
        <dbReference type="ARBA" id="ARBA00004613"/>
    </source>
</evidence>
<dbReference type="PANTHER" id="PTHR22803">
    <property type="entry name" value="MANNOSE, PHOSPHOLIPASE, LECTIN RECEPTOR RELATED"/>
    <property type="match status" value="1"/>
</dbReference>
<gene>
    <name evidence="6" type="ORF">PODLI_1B037115</name>
</gene>
<keyword evidence="4" id="KW-0472">Membrane</keyword>
<protein>
    <recommendedName>
        <fullName evidence="5">C-type lectin domain-containing protein</fullName>
    </recommendedName>
</protein>
<dbReference type="SUPFAM" id="SSF56436">
    <property type="entry name" value="C-type lectin-like"/>
    <property type="match status" value="1"/>
</dbReference>
<keyword evidence="7" id="KW-1185">Reference proteome</keyword>
<reference evidence="6" key="1">
    <citation type="submission" date="2022-12" db="EMBL/GenBank/DDBJ databases">
        <authorList>
            <person name="Alioto T."/>
            <person name="Alioto T."/>
            <person name="Gomez Garrido J."/>
        </authorList>
    </citation>
    <scope>NUCLEOTIDE SEQUENCE</scope>
</reference>
<evidence type="ECO:0000259" key="5">
    <source>
        <dbReference type="PROSITE" id="PS50041"/>
    </source>
</evidence>
<dbReference type="InterPro" id="IPR016187">
    <property type="entry name" value="CTDL_fold"/>
</dbReference>
<dbReference type="Pfam" id="PF00059">
    <property type="entry name" value="Lectin_C"/>
    <property type="match status" value="1"/>
</dbReference>
<keyword evidence="2" id="KW-0964">Secreted</keyword>
<sequence length="280" mass="32157">MEQQAPTEPPTLSATITDDATERMKKCGTDGASRKDSATAKETCASTFQDMVTFLKSPTGERFIILEIFILTAMTLLLFLLYQKEMKKRADFQVGLGMIRSIVVGIDSTHKDKDDFQILAVVQNLSDEVRNFAIKNDQLQKEIDIISKNVDDGWVLYATAYYWFSHRPQSWMNSQKECEKEGAKLISLETSVEQQFVVNQVKIRRNVFWIGLFKDNQARWKWLSGTIPRTHFWKWGEPNRAAKHNCGAMAFNCRGSCWAALNCEQMTQYICKKVPNDAWL</sequence>
<evidence type="ECO:0000256" key="4">
    <source>
        <dbReference type="SAM" id="Phobius"/>
    </source>
</evidence>
<keyword evidence="4" id="KW-0812">Transmembrane</keyword>
<evidence type="ECO:0000256" key="2">
    <source>
        <dbReference type="ARBA" id="ARBA00022525"/>
    </source>
</evidence>
<dbReference type="InterPro" id="IPR050111">
    <property type="entry name" value="C-type_lectin/snaclec_domain"/>
</dbReference>
<dbReference type="CDD" id="cd00037">
    <property type="entry name" value="CLECT"/>
    <property type="match status" value="1"/>
</dbReference>
<organism evidence="6 7">
    <name type="scientific">Podarcis lilfordi</name>
    <name type="common">Lilford's wall lizard</name>
    <dbReference type="NCBI Taxonomy" id="74358"/>
    <lineage>
        <taxon>Eukaryota</taxon>
        <taxon>Metazoa</taxon>
        <taxon>Chordata</taxon>
        <taxon>Craniata</taxon>
        <taxon>Vertebrata</taxon>
        <taxon>Euteleostomi</taxon>
        <taxon>Lepidosauria</taxon>
        <taxon>Squamata</taxon>
        <taxon>Bifurcata</taxon>
        <taxon>Unidentata</taxon>
        <taxon>Episquamata</taxon>
        <taxon>Laterata</taxon>
        <taxon>Lacertibaenia</taxon>
        <taxon>Lacertidae</taxon>
        <taxon>Podarcis</taxon>
    </lineage>
</organism>
<dbReference type="InterPro" id="IPR001304">
    <property type="entry name" value="C-type_lectin-like"/>
</dbReference>
<dbReference type="Proteomes" id="UP001178461">
    <property type="component" value="Chromosome 9"/>
</dbReference>
<dbReference type="Gene3D" id="3.10.100.10">
    <property type="entry name" value="Mannose-Binding Protein A, subunit A"/>
    <property type="match status" value="1"/>
</dbReference>
<keyword evidence="3" id="KW-1015">Disulfide bond</keyword>
<dbReference type="GO" id="GO:0005576">
    <property type="term" value="C:extracellular region"/>
    <property type="evidence" value="ECO:0007669"/>
    <property type="project" value="UniProtKB-SubCell"/>
</dbReference>
<feature type="transmembrane region" description="Helical" evidence="4">
    <location>
        <begin position="63"/>
        <end position="82"/>
    </location>
</feature>
<evidence type="ECO:0000313" key="7">
    <source>
        <dbReference type="Proteomes" id="UP001178461"/>
    </source>
</evidence>
<keyword evidence="4" id="KW-1133">Transmembrane helix</keyword>
<evidence type="ECO:0000313" key="6">
    <source>
        <dbReference type="EMBL" id="CAI5784939.1"/>
    </source>
</evidence>
<dbReference type="AlphaFoldDB" id="A0AA35KWF8"/>
<evidence type="ECO:0000256" key="3">
    <source>
        <dbReference type="ARBA" id="ARBA00023157"/>
    </source>
</evidence>
<dbReference type="InterPro" id="IPR016186">
    <property type="entry name" value="C-type_lectin-like/link_sf"/>
</dbReference>
<accession>A0AA35KWF8</accession>